<dbReference type="GO" id="GO:0016747">
    <property type="term" value="F:acyltransferase activity, transferring groups other than amino-acyl groups"/>
    <property type="evidence" value="ECO:0007669"/>
    <property type="project" value="InterPro"/>
</dbReference>
<dbReference type="Proteomes" id="UP000248257">
    <property type="component" value="Unassembled WGS sequence"/>
</dbReference>
<gene>
    <name evidence="1" type="ORF">CFR75_07855</name>
</gene>
<dbReference type="RefSeq" id="WP_061273601.1">
    <property type="nucleotide sequence ID" value="NZ_CBCRXN010000011.1"/>
</dbReference>
<evidence type="ECO:0000313" key="1">
    <source>
        <dbReference type="EMBL" id="PYD56994.1"/>
    </source>
</evidence>
<reference evidence="1 2" key="1">
    <citation type="submission" date="2017-07" db="EMBL/GenBank/DDBJ databases">
        <title>A draft genome sequence of Komagataeibacter xylinus LMG 1515.</title>
        <authorList>
            <person name="Skraban J."/>
            <person name="Cleenwerck I."/>
            <person name="Vandamme P."/>
            <person name="Trcek J."/>
        </authorList>
    </citation>
    <scope>NUCLEOTIDE SEQUENCE [LARGE SCALE GENOMIC DNA]</scope>
    <source>
        <strain evidence="1 2">LMG 1515</strain>
    </source>
</reference>
<dbReference type="InterPro" id="IPR016181">
    <property type="entry name" value="Acyl_CoA_acyltransferase"/>
</dbReference>
<name>A0A318PI93_KOMXY</name>
<accession>A0A318PI93</accession>
<dbReference type="STRING" id="1220579.GCA_001571345_01472"/>
<sequence length="178" mass="18573">MTFSIRPARPEEAGLLPAIERSAAKAFLAVPALAWLAQADGLPPAVHVGCIAHGLCWVAVDGRDQPVGFLSARQYGADLHVLEISVAHPAQGRGLGRSLLAAAHEGAARLPGLARITLTTFRTVGWNGPFYARAGFRLLPPAAQDARLAGLLRDEEAGGFPPGSRCAMVRDVILAGGT</sequence>
<dbReference type="PROSITE" id="PS51186">
    <property type="entry name" value="GNAT"/>
    <property type="match status" value="1"/>
</dbReference>
<dbReference type="AlphaFoldDB" id="A0A318PI93"/>
<organism evidence="1 2">
    <name type="scientific">Komagataeibacter xylinus</name>
    <name type="common">Gluconacetobacter xylinus</name>
    <dbReference type="NCBI Taxonomy" id="28448"/>
    <lineage>
        <taxon>Bacteria</taxon>
        <taxon>Pseudomonadati</taxon>
        <taxon>Pseudomonadota</taxon>
        <taxon>Alphaproteobacteria</taxon>
        <taxon>Acetobacterales</taxon>
        <taxon>Acetobacteraceae</taxon>
        <taxon>Komagataeibacter</taxon>
    </lineage>
</organism>
<keyword evidence="1" id="KW-0808">Transferase</keyword>
<dbReference type="SUPFAM" id="SSF55729">
    <property type="entry name" value="Acyl-CoA N-acyltransferases (Nat)"/>
    <property type="match status" value="1"/>
</dbReference>
<comment type="caution">
    <text evidence="1">The sequence shown here is derived from an EMBL/GenBank/DDBJ whole genome shotgun (WGS) entry which is preliminary data.</text>
</comment>
<dbReference type="CDD" id="cd04301">
    <property type="entry name" value="NAT_SF"/>
    <property type="match status" value="1"/>
</dbReference>
<dbReference type="PANTHER" id="PTHR43800">
    <property type="entry name" value="PEPTIDYL-LYSINE N-ACETYLTRANSFERASE YJAB"/>
    <property type="match status" value="1"/>
</dbReference>
<protein>
    <submittedName>
        <fullName evidence="1">N-acetyltransferase</fullName>
    </submittedName>
</protein>
<dbReference type="EMBL" id="NKUC01000013">
    <property type="protein sequence ID" value="PYD56994.1"/>
    <property type="molecule type" value="Genomic_DNA"/>
</dbReference>
<dbReference type="InterPro" id="IPR000182">
    <property type="entry name" value="GNAT_dom"/>
</dbReference>
<dbReference type="Gene3D" id="3.40.630.30">
    <property type="match status" value="1"/>
</dbReference>
<evidence type="ECO:0000313" key="2">
    <source>
        <dbReference type="Proteomes" id="UP000248257"/>
    </source>
</evidence>
<keyword evidence="2" id="KW-1185">Reference proteome</keyword>
<dbReference type="OrthoDB" id="572496at2"/>
<dbReference type="PANTHER" id="PTHR43800:SF1">
    <property type="entry name" value="PEPTIDYL-LYSINE N-ACETYLTRANSFERASE YJAB"/>
    <property type="match status" value="1"/>
</dbReference>
<proteinExistence type="predicted"/>
<dbReference type="Pfam" id="PF13508">
    <property type="entry name" value="Acetyltransf_7"/>
    <property type="match status" value="1"/>
</dbReference>